<accession>A0ABQ2NUK8</accession>
<name>A0ABQ2NUK8_9BACI</name>
<reference evidence="2" key="1">
    <citation type="journal article" date="2019" name="Int. J. Syst. Evol. Microbiol.">
        <title>The Global Catalogue of Microorganisms (GCM) 10K type strain sequencing project: providing services to taxonomists for standard genome sequencing and annotation.</title>
        <authorList>
            <consortium name="The Broad Institute Genomics Platform"/>
            <consortium name="The Broad Institute Genome Sequencing Center for Infectious Disease"/>
            <person name="Wu L."/>
            <person name="Ma J."/>
        </authorList>
    </citation>
    <scope>NUCLEOTIDE SEQUENCE [LARGE SCALE GENOMIC DNA]</scope>
    <source>
        <strain evidence="2">CGMCC 1.7693</strain>
    </source>
</reference>
<dbReference type="RefSeq" id="WP_188734381.1">
    <property type="nucleotide sequence ID" value="NZ_BMLW01000005.1"/>
</dbReference>
<keyword evidence="2" id="KW-1185">Reference proteome</keyword>
<gene>
    <name evidence="1" type="ORF">GCM10011346_21010</name>
</gene>
<comment type="caution">
    <text evidence="1">The sequence shown here is derived from an EMBL/GenBank/DDBJ whole genome shotgun (WGS) entry which is preliminary data.</text>
</comment>
<evidence type="ECO:0000313" key="2">
    <source>
        <dbReference type="Proteomes" id="UP000641206"/>
    </source>
</evidence>
<protein>
    <submittedName>
        <fullName evidence="1">Uncharacterized protein</fullName>
    </submittedName>
</protein>
<dbReference type="PANTHER" id="PTHR46577:SF1">
    <property type="entry name" value="HTH-TYPE TRANSCRIPTIONAL REGULATORY PROTEIN GABR"/>
    <property type="match status" value="1"/>
</dbReference>
<dbReference type="InterPro" id="IPR015424">
    <property type="entry name" value="PyrdxlP-dep_Trfase"/>
</dbReference>
<sequence length="115" mass="13521">MQKGHWQKHLRKMRNIYQKKHEILNKAIRTYMKDNVNIIGEDSGLHILLEIKRDDTAENLIEIAKKEGVKVYPTSKYWMNPNQLRFPLLLLGFGGLNEDEIEQGIKKLSSVWFNA</sequence>
<organism evidence="1 2">
    <name type="scientific">Oceanobacillus neutriphilus</name>
    <dbReference type="NCBI Taxonomy" id="531815"/>
    <lineage>
        <taxon>Bacteria</taxon>
        <taxon>Bacillati</taxon>
        <taxon>Bacillota</taxon>
        <taxon>Bacilli</taxon>
        <taxon>Bacillales</taxon>
        <taxon>Bacillaceae</taxon>
        <taxon>Oceanobacillus</taxon>
    </lineage>
</organism>
<dbReference type="SUPFAM" id="SSF53383">
    <property type="entry name" value="PLP-dependent transferases"/>
    <property type="match status" value="1"/>
</dbReference>
<dbReference type="EMBL" id="BMLW01000005">
    <property type="protein sequence ID" value="GGP10931.1"/>
    <property type="molecule type" value="Genomic_DNA"/>
</dbReference>
<dbReference type="InterPro" id="IPR015421">
    <property type="entry name" value="PyrdxlP-dep_Trfase_major"/>
</dbReference>
<evidence type="ECO:0000313" key="1">
    <source>
        <dbReference type="EMBL" id="GGP10931.1"/>
    </source>
</evidence>
<dbReference type="InterPro" id="IPR051446">
    <property type="entry name" value="HTH_trans_reg/aminotransferase"/>
</dbReference>
<dbReference type="Proteomes" id="UP000641206">
    <property type="component" value="Unassembled WGS sequence"/>
</dbReference>
<dbReference type="Gene3D" id="3.40.640.10">
    <property type="entry name" value="Type I PLP-dependent aspartate aminotransferase-like (Major domain)"/>
    <property type="match status" value="1"/>
</dbReference>
<dbReference type="PANTHER" id="PTHR46577">
    <property type="entry name" value="HTH-TYPE TRANSCRIPTIONAL REGULATORY PROTEIN GABR"/>
    <property type="match status" value="1"/>
</dbReference>
<proteinExistence type="predicted"/>